<dbReference type="EMBL" id="SOSA01000288">
    <property type="protein sequence ID" value="THC93084.1"/>
    <property type="molecule type" value="Genomic_DNA"/>
</dbReference>
<keyword evidence="3" id="KW-1185">Reference proteome</keyword>
<reference evidence="1 4" key="2">
    <citation type="submission" date="2019-08" db="EMBL/GenBank/DDBJ databases">
        <title>The genome sequence of a newly discovered highly antifungal drug resistant Aspergillus species, Aspergillus tanneri NIH 1004.</title>
        <authorList>
            <person name="Mounaud S."/>
            <person name="Singh I."/>
            <person name="Joardar V."/>
            <person name="Pakala S."/>
            <person name="Pakala S."/>
            <person name="Venepally P."/>
            <person name="Chung J.K."/>
            <person name="Losada L."/>
            <person name="Nierman W.C."/>
        </authorList>
    </citation>
    <scope>NUCLEOTIDE SEQUENCE [LARGE SCALE GENOMIC DNA]</scope>
    <source>
        <strain evidence="1 4">NIH1004</strain>
    </source>
</reference>
<evidence type="ECO:0000313" key="1">
    <source>
        <dbReference type="EMBL" id="KAA8649038.1"/>
    </source>
</evidence>
<dbReference type="Proteomes" id="UP000324241">
    <property type="component" value="Unassembled WGS sequence"/>
</dbReference>
<evidence type="ECO:0000313" key="2">
    <source>
        <dbReference type="EMBL" id="THC93084.1"/>
    </source>
</evidence>
<dbReference type="EMBL" id="QUQM01000003">
    <property type="protein sequence ID" value="KAA8649038.1"/>
    <property type="molecule type" value="Genomic_DNA"/>
</dbReference>
<evidence type="ECO:0000313" key="4">
    <source>
        <dbReference type="Proteomes" id="UP000324241"/>
    </source>
</evidence>
<dbReference type="RefSeq" id="XP_033428399.1">
    <property type="nucleotide sequence ID" value="XM_033569593.1"/>
</dbReference>
<protein>
    <submittedName>
        <fullName evidence="2">Uncharacterized protein</fullName>
    </submittedName>
</protein>
<dbReference type="VEuPathDB" id="FungiDB:EYZ11_007450"/>
<proteinExistence type="predicted"/>
<sequence length="127" mass="13832">MTTHRRNYLGITGLDGPIQGFAGITAHVQNAKNRVPDLIKLTNGARRHTGIHPLFQIMGQSWGRRRISSQVMPPGRRGASGMEVVVDAEVEPELELYGSVAREVNSLACWLSILVGIARGKLTEAGF</sequence>
<dbReference type="GeneID" id="54327631"/>
<reference evidence="2 3" key="1">
    <citation type="submission" date="2019-03" db="EMBL/GenBank/DDBJ databases">
        <title>The genome sequence of a newly discovered highly antifungal drug resistant Aspergillus species, Aspergillus tanneri NIH 1004.</title>
        <authorList>
            <person name="Mounaud S."/>
            <person name="Singh I."/>
            <person name="Joardar V."/>
            <person name="Pakala S."/>
            <person name="Pakala S."/>
            <person name="Venepally P."/>
            <person name="Hoover J."/>
            <person name="Nierman W."/>
            <person name="Chung J."/>
            <person name="Losada L."/>
        </authorList>
    </citation>
    <scope>NUCLEOTIDE SEQUENCE [LARGE SCALE GENOMIC DNA]</scope>
    <source>
        <strain evidence="2 3">NIH1004</strain>
    </source>
</reference>
<accession>A0A4V3UNZ4</accession>
<name>A0A4V3UNZ4_9EURO</name>
<organism evidence="2 3">
    <name type="scientific">Aspergillus tanneri</name>
    <dbReference type="NCBI Taxonomy" id="1220188"/>
    <lineage>
        <taxon>Eukaryota</taxon>
        <taxon>Fungi</taxon>
        <taxon>Dikarya</taxon>
        <taxon>Ascomycota</taxon>
        <taxon>Pezizomycotina</taxon>
        <taxon>Eurotiomycetes</taxon>
        <taxon>Eurotiomycetidae</taxon>
        <taxon>Eurotiales</taxon>
        <taxon>Aspergillaceae</taxon>
        <taxon>Aspergillus</taxon>
        <taxon>Aspergillus subgen. Circumdati</taxon>
    </lineage>
</organism>
<comment type="caution">
    <text evidence="2">The sequence shown here is derived from an EMBL/GenBank/DDBJ whole genome shotgun (WGS) entry which is preliminary data.</text>
</comment>
<dbReference type="AlphaFoldDB" id="A0A4V3UNZ4"/>
<dbReference type="Proteomes" id="UP000308092">
    <property type="component" value="Unassembled WGS sequence"/>
</dbReference>
<evidence type="ECO:0000313" key="3">
    <source>
        <dbReference type="Proteomes" id="UP000308092"/>
    </source>
</evidence>
<gene>
    <name evidence="1" type="ORF">ATNIH1004_004929</name>
    <name evidence="2" type="ORF">EYZ11_007450</name>
</gene>